<name>Q5AZ29_EMENI</name>
<dbReference type="GeneID" id="2871347"/>
<comment type="similarity">
    <text evidence="2">Belongs to the major facilitator superfamily.</text>
</comment>
<evidence type="ECO:0000259" key="8">
    <source>
        <dbReference type="PROSITE" id="PS50850"/>
    </source>
</evidence>
<feature type="region of interest" description="Disordered" evidence="6">
    <location>
        <begin position="1"/>
        <end position="52"/>
    </location>
</feature>
<feature type="transmembrane region" description="Helical" evidence="7">
    <location>
        <begin position="360"/>
        <end position="379"/>
    </location>
</feature>
<dbReference type="InterPro" id="IPR011701">
    <property type="entry name" value="MFS"/>
</dbReference>
<feature type="compositionally biased region" description="Low complexity" evidence="6">
    <location>
        <begin position="41"/>
        <end position="52"/>
    </location>
</feature>
<keyword evidence="4 7" id="KW-1133">Transmembrane helix</keyword>
<dbReference type="eggNOG" id="KOG0255">
    <property type="taxonomic scope" value="Eukaryota"/>
</dbReference>
<dbReference type="AlphaFoldDB" id="Q5AZ29"/>
<dbReference type="Gene3D" id="1.20.1250.20">
    <property type="entry name" value="MFS general substrate transporter like domains"/>
    <property type="match status" value="1"/>
</dbReference>
<feature type="transmembrane region" description="Helical" evidence="7">
    <location>
        <begin position="431"/>
        <end position="452"/>
    </location>
</feature>
<feature type="transmembrane region" description="Helical" evidence="7">
    <location>
        <begin position="400"/>
        <end position="419"/>
    </location>
</feature>
<keyword evidence="5 7" id="KW-0472">Membrane</keyword>
<evidence type="ECO:0000313" key="10">
    <source>
        <dbReference type="Proteomes" id="UP000000560"/>
    </source>
</evidence>
<dbReference type="GO" id="GO:0022857">
    <property type="term" value="F:transmembrane transporter activity"/>
    <property type="evidence" value="ECO:0000318"/>
    <property type="project" value="GO_Central"/>
</dbReference>
<evidence type="ECO:0000256" key="5">
    <source>
        <dbReference type="ARBA" id="ARBA00023136"/>
    </source>
</evidence>
<dbReference type="HOGENOM" id="CLU_008455_11_4_1"/>
<dbReference type="CDD" id="cd17323">
    <property type="entry name" value="MFS_Tpo1_MDR_like"/>
    <property type="match status" value="1"/>
</dbReference>
<dbReference type="PANTHER" id="PTHR23502">
    <property type="entry name" value="MAJOR FACILITATOR SUPERFAMILY"/>
    <property type="match status" value="1"/>
</dbReference>
<accession>Q5AZ29</accession>
<dbReference type="InParanoid" id="Q5AZ29"/>
<feature type="transmembrane region" description="Helical" evidence="7">
    <location>
        <begin position="215"/>
        <end position="236"/>
    </location>
</feature>
<evidence type="ECO:0000256" key="2">
    <source>
        <dbReference type="ARBA" id="ARBA00008335"/>
    </source>
</evidence>
<feature type="transmembrane region" description="Helical" evidence="7">
    <location>
        <begin position="125"/>
        <end position="144"/>
    </location>
</feature>
<dbReference type="Proteomes" id="UP000000560">
    <property type="component" value="Chromosome I"/>
</dbReference>
<dbReference type="InterPro" id="IPR036259">
    <property type="entry name" value="MFS_trans_sf"/>
</dbReference>
<organism evidence="9 10">
    <name type="scientific">Emericella nidulans (strain FGSC A4 / ATCC 38163 / CBS 112.46 / NRRL 194 / M139)</name>
    <name type="common">Aspergillus nidulans</name>
    <dbReference type="NCBI Taxonomy" id="227321"/>
    <lineage>
        <taxon>Eukaryota</taxon>
        <taxon>Fungi</taxon>
        <taxon>Dikarya</taxon>
        <taxon>Ascomycota</taxon>
        <taxon>Pezizomycotina</taxon>
        <taxon>Eurotiomycetes</taxon>
        <taxon>Eurotiomycetidae</taxon>
        <taxon>Eurotiales</taxon>
        <taxon>Aspergillaceae</taxon>
        <taxon>Aspergillus</taxon>
        <taxon>Aspergillus subgen. Nidulantes</taxon>
    </lineage>
</organism>
<feature type="transmembrane region" description="Helical" evidence="7">
    <location>
        <begin position="156"/>
        <end position="173"/>
    </location>
</feature>
<dbReference type="KEGG" id="ani:ANIA_06451"/>
<feature type="transmembrane region" description="Helical" evidence="7">
    <location>
        <begin position="179"/>
        <end position="203"/>
    </location>
</feature>
<evidence type="ECO:0000256" key="1">
    <source>
        <dbReference type="ARBA" id="ARBA00004651"/>
    </source>
</evidence>
<feature type="transmembrane region" description="Helical" evidence="7">
    <location>
        <begin position="248"/>
        <end position="274"/>
    </location>
</feature>
<sequence length="529" mass="57483">MPEAEIALHRPALHSSSTMVLATPTTPTTETSKSSSDDNGTRGSNSSGNTTNNIATTIEKEAPDPNLVVFSGPDDPLNPQNLPPWKKWVYANIIGWLSLVVTFATSVFSAATGVTAEEFGVGRQVTTLGTALFIAGFAAGPLLFGPLSELYGRKRPLIAGYAVFVVFQIPVGVARNIETLILCRFIGGVAASGPLSIAGGYFADFFDPVQRGLALAIFSGTTLVGPIVGPILGGFITQSYLEWRWTAWITMIMAAAAGLIGLFVLPETYAPVLLQRKAARLRLETKNWALHAKLDESPITIGSVITRYLSRPLVMLLREPILQLITLYMTFIYGFIYLLFEAYPVSFIEERGYSLGVGALPFLSIGVGVVLGSAYIFYFTRTRIRQTFVSTGRIRPEDRLYPMIPGAFLLPLGQFWFAWTSFPSISPWPQILAGVPIGAGIQIIYLQGLAYLVDVYLVNANSAISANAIVRSTVAAGFTMFATPMYHRLGVRCASSLLGFLGVAFIPIPIVFYIYGERVRKLSRYSPTL</sequence>
<evidence type="ECO:0000256" key="7">
    <source>
        <dbReference type="SAM" id="Phobius"/>
    </source>
</evidence>
<evidence type="ECO:0000256" key="3">
    <source>
        <dbReference type="ARBA" id="ARBA00022692"/>
    </source>
</evidence>
<comment type="subcellular location">
    <subcellularLocation>
        <location evidence="1">Cell membrane</location>
        <topology evidence="1">Multi-pass membrane protein</topology>
    </subcellularLocation>
</comment>
<feature type="transmembrane region" description="Helical" evidence="7">
    <location>
        <begin position="494"/>
        <end position="515"/>
    </location>
</feature>
<gene>
    <name evidence="9" type="ORF">ANIA_06451</name>
</gene>
<dbReference type="InterPro" id="IPR020846">
    <property type="entry name" value="MFS_dom"/>
</dbReference>
<dbReference type="PANTHER" id="PTHR23502:SF47">
    <property type="entry name" value="MAJOR FACILITATOR SUPERFAMILY (MFS) PROFILE DOMAIN-CONTAINING PROTEIN-RELATED"/>
    <property type="match status" value="1"/>
</dbReference>
<feature type="compositionally biased region" description="Low complexity" evidence="6">
    <location>
        <begin position="23"/>
        <end position="34"/>
    </location>
</feature>
<dbReference type="GO" id="GO:0055085">
    <property type="term" value="P:transmembrane transport"/>
    <property type="evidence" value="ECO:0000318"/>
    <property type="project" value="GO_Central"/>
</dbReference>
<protein>
    <recommendedName>
        <fullName evidence="8">Major facilitator superfamily (MFS) profile domain-containing protein</fullName>
    </recommendedName>
</protein>
<keyword evidence="10" id="KW-1185">Reference proteome</keyword>
<dbReference type="RefSeq" id="XP_664055.1">
    <property type="nucleotide sequence ID" value="XM_658963.1"/>
</dbReference>
<reference evidence="10" key="2">
    <citation type="journal article" date="2009" name="Fungal Genet. Biol.">
        <title>The 2008 update of the Aspergillus nidulans genome annotation: a community effort.</title>
        <authorList>
            <person name="Wortman J.R."/>
            <person name="Gilsenan J.M."/>
            <person name="Joardar V."/>
            <person name="Deegan J."/>
            <person name="Clutterbuck J."/>
            <person name="Andersen M.R."/>
            <person name="Archer D."/>
            <person name="Bencina M."/>
            <person name="Braus G."/>
            <person name="Coutinho P."/>
            <person name="von Dohren H."/>
            <person name="Doonan J."/>
            <person name="Driessen A.J."/>
            <person name="Durek P."/>
            <person name="Espeso E."/>
            <person name="Fekete E."/>
            <person name="Flipphi M."/>
            <person name="Estrada C.G."/>
            <person name="Geysens S."/>
            <person name="Goldman G."/>
            <person name="de Groot P.W."/>
            <person name="Hansen K."/>
            <person name="Harris S.D."/>
            <person name="Heinekamp T."/>
            <person name="Helmstaedt K."/>
            <person name="Henrissat B."/>
            <person name="Hofmann G."/>
            <person name="Homan T."/>
            <person name="Horio T."/>
            <person name="Horiuchi H."/>
            <person name="James S."/>
            <person name="Jones M."/>
            <person name="Karaffa L."/>
            <person name="Karanyi Z."/>
            <person name="Kato M."/>
            <person name="Keller N."/>
            <person name="Kelly D.E."/>
            <person name="Kiel J.A."/>
            <person name="Kim J.M."/>
            <person name="van der Klei I.J."/>
            <person name="Klis F.M."/>
            <person name="Kovalchuk A."/>
            <person name="Krasevec N."/>
            <person name="Kubicek C.P."/>
            <person name="Liu B."/>
            <person name="Maccabe A."/>
            <person name="Meyer V."/>
            <person name="Mirabito P."/>
            <person name="Miskei M."/>
            <person name="Mos M."/>
            <person name="Mullins J."/>
            <person name="Nelson D.R."/>
            <person name="Nielsen J."/>
            <person name="Oakley B.R."/>
            <person name="Osmani S.A."/>
            <person name="Pakula T."/>
            <person name="Paszewski A."/>
            <person name="Paulsen I."/>
            <person name="Pilsyk S."/>
            <person name="Pocsi I."/>
            <person name="Punt P.J."/>
            <person name="Ram A.F."/>
            <person name="Ren Q."/>
            <person name="Robellet X."/>
            <person name="Robson G."/>
            <person name="Seiboth B."/>
            <person name="van Solingen P."/>
            <person name="Specht T."/>
            <person name="Sun J."/>
            <person name="Taheri-Talesh N."/>
            <person name="Takeshita N."/>
            <person name="Ussery D."/>
            <person name="vanKuyk P.A."/>
            <person name="Visser H."/>
            <person name="van de Vondervoort P.J."/>
            <person name="de Vries R.P."/>
            <person name="Walton J."/>
            <person name="Xiang X."/>
            <person name="Xiong Y."/>
            <person name="Zeng A.P."/>
            <person name="Brandt B.W."/>
            <person name="Cornell M.J."/>
            <person name="van den Hondel C.A."/>
            <person name="Visser J."/>
            <person name="Oliver S.G."/>
            <person name="Turner G."/>
        </authorList>
    </citation>
    <scope>GENOME REANNOTATION</scope>
    <source>
        <strain evidence="10">FGSC A4 / ATCC 38163 / CBS 112.46 / NRRL 194 / M139</strain>
    </source>
</reference>
<dbReference type="GO" id="GO:0005886">
    <property type="term" value="C:plasma membrane"/>
    <property type="evidence" value="ECO:0000318"/>
    <property type="project" value="GO_Central"/>
</dbReference>
<dbReference type="PROSITE" id="PS50850">
    <property type="entry name" value="MFS"/>
    <property type="match status" value="1"/>
</dbReference>
<proteinExistence type="inferred from homology"/>
<feature type="domain" description="Major facilitator superfamily (MFS) profile" evidence="8">
    <location>
        <begin position="90"/>
        <end position="529"/>
    </location>
</feature>
<dbReference type="FunFam" id="1.20.1250.20:FF:000082">
    <property type="entry name" value="MFS multidrug transporter, putative"/>
    <property type="match status" value="1"/>
</dbReference>
<dbReference type="Pfam" id="PF07690">
    <property type="entry name" value="MFS_1"/>
    <property type="match status" value="1"/>
</dbReference>
<feature type="transmembrane region" description="Helical" evidence="7">
    <location>
        <begin position="321"/>
        <end position="340"/>
    </location>
</feature>
<evidence type="ECO:0000313" key="9">
    <source>
        <dbReference type="EMBL" id="CBF69445.1"/>
    </source>
</evidence>
<evidence type="ECO:0000256" key="6">
    <source>
        <dbReference type="SAM" id="MobiDB-lite"/>
    </source>
</evidence>
<keyword evidence="3 7" id="KW-0812">Transmembrane</keyword>
<reference evidence="10" key="1">
    <citation type="journal article" date="2005" name="Nature">
        <title>Sequencing of Aspergillus nidulans and comparative analysis with A. fumigatus and A. oryzae.</title>
        <authorList>
            <person name="Galagan J.E."/>
            <person name="Calvo S.E."/>
            <person name="Cuomo C."/>
            <person name="Ma L.J."/>
            <person name="Wortman J.R."/>
            <person name="Batzoglou S."/>
            <person name="Lee S.I."/>
            <person name="Basturkmen M."/>
            <person name="Spevak C.C."/>
            <person name="Clutterbuck J."/>
            <person name="Kapitonov V."/>
            <person name="Jurka J."/>
            <person name="Scazzocchio C."/>
            <person name="Farman M."/>
            <person name="Butler J."/>
            <person name="Purcell S."/>
            <person name="Harris S."/>
            <person name="Braus G.H."/>
            <person name="Draht O."/>
            <person name="Busch S."/>
            <person name="D'Enfert C."/>
            <person name="Bouchier C."/>
            <person name="Goldman G.H."/>
            <person name="Bell-Pedersen D."/>
            <person name="Griffiths-Jones S."/>
            <person name="Doonan J.H."/>
            <person name="Yu J."/>
            <person name="Vienken K."/>
            <person name="Pain A."/>
            <person name="Freitag M."/>
            <person name="Selker E.U."/>
            <person name="Archer D.B."/>
            <person name="Penalva M.A."/>
            <person name="Oakley B.R."/>
            <person name="Momany M."/>
            <person name="Tanaka T."/>
            <person name="Kumagai T."/>
            <person name="Asai K."/>
            <person name="Machida M."/>
            <person name="Nierman W.C."/>
            <person name="Denning D.W."/>
            <person name="Caddick M."/>
            <person name="Hynes M."/>
            <person name="Paoletti M."/>
            <person name="Fischer R."/>
            <person name="Miller B."/>
            <person name="Dyer P."/>
            <person name="Sachs M.S."/>
            <person name="Osmani S.A."/>
            <person name="Birren B.W."/>
        </authorList>
    </citation>
    <scope>NUCLEOTIDE SEQUENCE [LARGE SCALE GENOMIC DNA]</scope>
    <source>
        <strain evidence="10">FGSC A4 / ATCC 38163 / CBS 112.46 / NRRL 194 / M139</strain>
    </source>
</reference>
<feature type="transmembrane region" description="Helical" evidence="7">
    <location>
        <begin position="89"/>
        <end position="113"/>
    </location>
</feature>
<dbReference type="SUPFAM" id="SSF103473">
    <property type="entry name" value="MFS general substrate transporter"/>
    <property type="match status" value="1"/>
</dbReference>
<dbReference type="OrthoDB" id="446368at2759"/>
<evidence type="ECO:0000256" key="4">
    <source>
        <dbReference type="ARBA" id="ARBA00022989"/>
    </source>
</evidence>
<dbReference type="OMA" id="KWVITIM"/>
<dbReference type="EMBL" id="BN001301">
    <property type="protein sequence ID" value="CBF69445.1"/>
    <property type="molecule type" value="Genomic_DNA"/>
</dbReference>
<feature type="transmembrane region" description="Helical" evidence="7">
    <location>
        <begin position="464"/>
        <end position="482"/>
    </location>
</feature>
<accession>C8V0D2</accession>